<evidence type="ECO:0000313" key="4">
    <source>
        <dbReference type="EMBL" id="KAL3765085.1"/>
    </source>
</evidence>
<feature type="compositionally biased region" description="Basic and acidic residues" evidence="2">
    <location>
        <begin position="64"/>
        <end position="88"/>
    </location>
</feature>
<name>A0ABD3MM11_9STRA</name>
<protein>
    <recommendedName>
        <fullName evidence="3">SRR1-like domain-containing protein</fullName>
    </recommendedName>
</protein>
<dbReference type="PANTHER" id="PTHR28626:SF3">
    <property type="entry name" value="SRR1-LIKE PROTEIN"/>
    <property type="match status" value="1"/>
</dbReference>
<feature type="region of interest" description="Disordered" evidence="2">
    <location>
        <begin position="278"/>
        <end position="303"/>
    </location>
</feature>
<accession>A0ABD3MM11</accession>
<reference evidence="4 5" key="1">
    <citation type="submission" date="2024-10" db="EMBL/GenBank/DDBJ databases">
        <title>Updated reference genomes for cyclostephanoid diatoms.</title>
        <authorList>
            <person name="Roberts W.R."/>
            <person name="Alverson A.J."/>
        </authorList>
    </citation>
    <scope>NUCLEOTIDE SEQUENCE [LARGE SCALE GENOMIC DNA]</scope>
    <source>
        <strain evidence="4 5">AJA232-27</strain>
    </source>
</reference>
<dbReference type="InterPro" id="IPR040044">
    <property type="entry name" value="SRR1L"/>
</dbReference>
<sequence>MTTTTAMADEWTVVPRRSSTKNHHHHNNRKRSSRRSNIQRCTGDIGLYSAVASGSGASNPAGDDSTRRCDELSQSLTEEKQREEKEQTKADILECMVALKNHLHSGNNLADSFVELMNVATASSSSSPSSAEYPEPERAHNTVQENATNQANDPNCLHLREIVAYGIGNFAIERFRAPMLQLALLLLVRKWAAAYSTKQSTQADHVNQPLFTDNSHGAESYLDMSEESFQNDQRQVPIYYYDPCILSVEKELLDKTFHVHVLESNEMGKLSLESIRLQHHQQQSADNASPSLSPHLSSTTNQRESKHSLPTLYFMPHCPMQLYCNVLWANWYYIFPHSTESQEICDTDHGFNTTSSNNTDQSIQSNSGDTSSIIIFGNSFHTYDERTISSESRSNPTNGVIRIAPYTKEIPISFSSNTGNKCCGGGGELIVDALRHLGTAFNDCNIIYFGRNIVAADSTLPERPEEWIASQDSGRDGELR</sequence>
<feature type="compositionally biased region" description="Low complexity" evidence="2">
    <location>
        <begin position="289"/>
        <end position="300"/>
    </location>
</feature>
<proteinExistence type="inferred from homology"/>
<evidence type="ECO:0000313" key="5">
    <source>
        <dbReference type="Proteomes" id="UP001530293"/>
    </source>
</evidence>
<comment type="caution">
    <text evidence="4">The sequence shown here is derived from an EMBL/GenBank/DDBJ whole genome shotgun (WGS) entry which is preliminary data.</text>
</comment>
<gene>
    <name evidence="4" type="ORF">ACHAWU_009453</name>
</gene>
<organism evidence="4 5">
    <name type="scientific">Discostella pseudostelligera</name>
    <dbReference type="NCBI Taxonomy" id="259834"/>
    <lineage>
        <taxon>Eukaryota</taxon>
        <taxon>Sar</taxon>
        <taxon>Stramenopiles</taxon>
        <taxon>Ochrophyta</taxon>
        <taxon>Bacillariophyta</taxon>
        <taxon>Coscinodiscophyceae</taxon>
        <taxon>Thalassiosirophycidae</taxon>
        <taxon>Stephanodiscales</taxon>
        <taxon>Stephanodiscaceae</taxon>
        <taxon>Discostella</taxon>
    </lineage>
</organism>
<feature type="region of interest" description="Disordered" evidence="2">
    <location>
        <begin position="53"/>
        <end position="88"/>
    </location>
</feature>
<dbReference type="AlphaFoldDB" id="A0ABD3MM11"/>
<feature type="domain" description="SRR1-like" evidence="3">
    <location>
        <begin position="158"/>
        <end position="445"/>
    </location>
</feature>
<feature type="compositionally biased region" description="Basic residues" evidence="2">
    <location>
        <begin position="18"/>
        <end position="34"/>
    </location>
</feature>
<dbReference type="EMBL" id="JALLBG020000099">
    <property type="protein sequence ID" value="KAL3765085.1"/>
    <property type="molecule type" value="Genomic_DNA"/>
</dbReference>
<comment type="similarity">
    <text evidence="1">Belongs to the SRR1 family.</text>
</comment>
<evidence type="ECO:0000256" key="2">
    <source>
        <dbReference type="SAM" id="MobiDB-lite"/>
    </source>
</evidence>
<dbReference type="Pfam" id="PF07985">
    <property type="entry name" value="SRR1"/>
    <property type="match status" value="1"/>
</dbReference>
<evidence type="ECO:0000256" key="1">
    <source>
        <dbReference type="ARBA" id="ARBA00009856"/>
    </source>
</evidence>
<dbReference type="InterPro" id="IPR012942">
    <property type="entry name" value="SRR1-like"/>
</dbReference>
<dbReference type="Proteomes" id="UP001530293">
    <property type="component" value="Unassembled WGS sequence"/>
</dbReference>
<evidence type="ECO:0000259" key="3">
    <source>
        <dbReference type="Pfam" id="PF07985"/>
    </source>
</evidence>
<feature type="region of interest" description="Disordered" evidence="2">
    <location>
        <begin position="1"/>
        <end position="37"/>
    </location>
</feature>
<dbReference type="PANTHER" id="PTHR28626">
    <property type="entry name" value="SRR1-LIKE PROTEIN"/>
    <property type="match status" value="1"/>
</dbReference>
<keyword evidence="5" id="KW-1185">Reference proteome</keyword>